<dbReference type="PRINTS" id="PR00097">
    <property type="entry name" value="ANTSNTHASEII"/>
</dbReference>
<dbReference type="InterPro" id="IPR017926">
    <property type="entry name" value="GATASE"/>
</dbReference>
<evidence type="ECO:0000313" key="3">
    <source>
        <dbReference type="EMBL" id="VCU11037.1"/>
    </source>
</evidence>
<dbReference type="NCBIfam" id="TIGR00566">
    <property type="entry name" value="trpG_papA"/>
    <property type="match status" value="1"/>
</dbReference>
<accession>A0A3S4FCI3</accession>
<dbReference type="GO" id="GO:0004049">
    <property type="term" value="F:anthranilate synthase activity"/>
    <property type="evidence" value="ECO:0007669"/>
    <property type="project" value="TreeGrafter"/>
</dbReference>
<comment type="caution">
    <text evidence="3">The sequence shown here is derived from an EMBL/GenBank/DDBJ whole genome shotgun (WGS) entry which is preliminary data.</text>
</comment>
<dbReference type="GO" id="GO:0000162">
    <property type="term" value="P:L-tryptophan biosynthetic process"/>
    <property type="evidence" value="ECO:0007669"/>
    <property type="project" value="TreeGrafter"/>
</dbReference>
<protein>
    <submittedName>
        <fullName evidence="3">Anthranilate synthase component 2</fullName>
    </submittedName>
</protein>
<dbReference type="Gene3D" id="3.40.50.880">
    <property type="match status" value="1"/>
</dbReference>
<keyword evidence="1" id="KW-0315">Glutamine amidotransferase</keyword>
<dbReference type="PRINTS" id="PR00096">
    <property type="entry name" value="GATASE"/>
</dbReference>
<dbReference type="CDD" id="cd01743">
    <property type="entry name" value="GATase1_Anthranilate_Synthase"/>
    <property type="match status" value="1"/>
</dbReference>
<evidence type="ECO:0000313" key="4">
    <source>
        <dbReference type="Proteomes" id="UP000289200"/>
    </source>
</evidence>
<reference evidence="4" key="1">
    <citation type="submission" date="2018-10" db="EMBL/GenBank/DDBJ databases">
        <authorList>
            <person name="Peiro R."/>
            <person name="Begona"/>
            <person name="Cbmso G."/>
            <person name="Lopez M."/>
            <person name="Gonzalez S."/>
            <person name="Sacristan E."/>
            <person name="Castillo E."/>
        </authorList>
    </citation>
    <scope>NUCLEOTIDE SEQUENCE [LARGE SCALE GENOMIC DNA]</scope>
</reference>
<evidence type="ECO:0000256" key="1">
    <source>
        <dbReference type="ARBA" id="ARBA00022962"/>
    </source>
</evidence>
<keyword evidence="4" id="KW-1185">Reference proteome</keyword>
<dbReference type="PRINTS" id="PR00099">
    <property type="entry name" value="CPSGATASE"/>
</dbReference>
<dbReference type="Pfam" id="PF00117">
    <property type="entry name" value="GATase"/>
    <property type="match status" value="1"/>
</dbReference>
<sequence>MIVLIDNYDSFTFNLVHYLGGLGADVVVHRNDKMSADAVIATAPEAIVLSPGPCTPNEAGICLELIGKASATIPMLGVCLGHQAMGQAFGGTVVRAPVPVHGKVAEMHHGGDGLFRGIEGPFRATRYHSLVVDRDTLPDELAVTAETDGLIMAMQHKTRPVHGVQFHPESIASEHGHLILKNFLDIARAWNAASGRAVGRAAPAPAA</sequence>
<dbReference type="GO" id="GO:0005829">
    <property type="term" value="C:cytosol"/>
    <property type="evidence" value="ECO:0007669"/>
    <property type="project" value="TreeGrafter"/>
</dbReference>
<name>A0A3S4FCI3_9BRAD</name>
<dbReference type="InterPro" id="IPR050472">
    <property type="entry name" value="Anth_synth/Amidotransfase"/>
</dbReference>
<dbReference type="RefSeq" id="WP_129611065.1">
    <property type="nucleotide sequence ID" value="NZ_UWOC01000186.1"/>
</dbReference>
<dbReference type="AlphaFoldDB" id="A0A3S4FCI3"/>
<dbReference type="InterPro" id="IPR006221">
    <property type="entry name" value="TrpG/PapA_dom"/>
</dbReference>
<dbReference type="PANTHER" id="PTHR43418">
    <property type="entry name" value="MULTIFUNCTIONAL TRYPTOPHAN BIOSYNTHESIS PROTEIN-RELATED"/>
    <property type="match status" value="1"/>
</dbReference>
<dbReference type="OrthoDB" id="9803598at2"/>
<dbReference type="SUPFAM" id="SSF52317">
    <property type="entry name" value="Class I glutamine amidotransferase-like"/>
    <property type="match status" value="1"/>
</dbReference>
<dbReference type="Proteomes" id="UP000289200">
    <property type="component" value="Unassembled WGS sequence"/>
</dbReference>
<proteinExistence type="predicted"/>
<dbReference type="PROSITE" id="PS51273">
    <property type="entry name" value="GATASE_TYPE_1"/>
    <property type="match status" value="1"/>
</dbReference>
<evidence type="ECO:0000259" key="2">
    <source>
        <dbReference type="Pfam" id="PF00117"/>
    </source>
</evidence>
<dbReference type="FunFam" id="3.40.50.880:FF:000003">
    <property type="entry name" value="Anthranilate synthase component II"/>
    <property type="match status" value="1"/>
</dbReference>
<dbReference type="InterPro" id="IPR029062">
    <property type="entry name" value="Class_I_gatase-like"/>
</dbReference>
<gene>
    <name evidence="3" type="primary">trpG</name>
    <name evidence="3" type="ORF">RHODGE_RHODGE_04241</name>
</gene>
<feature type="domain" description="Glutamine amidotransferase" evidence="2">
    <location>
        <begin position="3"/>
        <end position="184"/>
    </location>
</feature>
<organism evidence="3 4">
    <name type="scientific">Rhodoplanes serenus</name>
    <dbReference type="NCBI Taxonomy" id="200615"/>
    <lineage>
        <taxon>Bacteria</taxon>
        <taxon>Pseudomonadati</taxon>
        <taxon>Pseudomonadota</taxon>
        <taxon>Alphaproteobacteria</taxon>
        <taxon>Hyphomicrobiales</taxon>
        <taxon>Nitrobacteraceae</taxon>
        <taxon>Rhodoplanes</taxon>
    </lineage>
</organism>
<dbReference type="PANTHER" id="PTHR43418:SF4">
    <property type="entry name" value="MULTIFUNCTIONAL TRYPTOPHAN BIOSYNTHESIS PROTEIN"/>
    <property type="match status" value="1"/>
</dbReference>
<dbReference type="EMBL" id="UWOC01000186">
    <property type="protein sequence ID" value="VCU11037.1"/>
    <property type="molecule type" value="Genomic_DNA"/>
</dbReference>